<sequence>MRQEKENKTLSILNIVLGKSPGSYTKSLIEEAAGIAKGKLSRYFKADLPELSSYIDVDFKILNKEIIRL</sequence>
<dbReference type="Proteomes" id="UP000367750">
    <property type="component" value="Unassembled WGS sequence"/>
</dbReference>
<protein>
    <submittedName>
        <fullName evidence="1">Uncharacterized protein</fullName>
    </submittedName>
</protein>
<evidence type="ECO:0000313" key="2">
    <source>
        <dbReference type="Proteomes" id="UP000367750"/>
    </source>
</evidence>
<dbReference type="RefSeq" id="WP_150459776.1">
    <property type="nucleotide sequence ID" value="NZ_VYKK01000035.1"/>
</dbReference>
<name>A0A5J5FSH4_9BACL</name>
<gene>
    <name evidence="1" type="ORF">F4V43_18635</name>
</gene>
<organism evidence="1 2">
    <name type="scientific">Paenibacillus spiritus</name>
    <dbReference type="NCBI Taxonomy" id="2496557"/>
    <lineage>
        <taxon>Bacteria</taxon>
        <taxon>Bacillati</taxon>
        <taxon>Bacillota</taxon>
        <taxon>Bacilli</taxon>
        <taxon>Bacillales</taxon>
        <taxon>Paenibacillaceae</taxon>
        <taxon>Paenibacillus</taxon>
    </lineage>
</organism>
<keyword evidence="2" id="KW-1185">Reference proteome</keyword>
<proteinExistence type="predicted"/>
<dbReference type="AlphaFoldDB" id="A0A5J5FSH4"/>
<evidence type="ECO:0000313" key="1">
    <source>
        <dbReference type="EMBL" id="KAA8996328.1"/>
    </source>
</evidence>
<reference evidence="1 2" key="1">
    <citation type="submission" date="2019-09" db="EMBL/GenBank/DDBJ databases">
        <title>Bacillus ochoae sp. nov., Paenibacillus whitsoniae sp. nov., Paenibacillus spiritus sp. nov. Isolated from the Mars Exploration Rover during spacecraft assembly.</title>
        <authorList>
            <person name="Seuylemezian A."/>
            <person name="Vaishampayan P."/>
        </authorList>
    </citation>
    <scope>NUCLEOTIDE SEQUENCE [LARGE SCALE GENOMIC DNA]</scope>
    <source>
        <strain evidence="1 2">MER_111</strain>
    </source>
</reference>
<comment type="caution">
    <text evidence="1">The sequence shown here is derived from an EMBL/GenBank/DDBJ whole genome shotgun (WGS) entry which is preliminary data.</text>
</comment>
<dbReference type="EMBL" id="VYKK01000035">
    <property type="protein sequence ID" value="KAA8996328.1"/>
    <property type="molecule type" value="Genomic_DNA"/>
</dbReference>
<accession>A0A5J5FSH4</accession>